<keyword evidence="6" id="KW-1185">Reference proteome</keyword>
<evidence type="ECO:0000256" key="1">
    <source>
        <dbReference type="ARBA" id="ARBA00022737"/>
    </source>
</evidence>
<proteinExistence type="predicted"/>
<keyword evidence="3" id="KW-0732">Signal</keyword>
<reference evidence="5 6" key="1">
    <citation type="submission" date="2021-08" db="EMBL/GenBank/DDBJ databases">
        <authorList>
            <person name="Ping M."/>
        </authorList>
    </citation>
    <scope>NUCLEOTIDE SEQUENCE [LARGE SCALE GENOMIC DNA]</scope>
    <source>
        <strain evidence="5 6">MG28</strain>
    </source>
</reference>
<feature type="region of interest" description="Disordered" evidence="2">
    <location>
        <begin position="134"/>
        <end position="160"/>
    </location>
</feature>
<evidence type="ECO:0000313" key="6">
    <source>
        <dbReference type="Proteomes" id="UP000827138"/>
    </source>
</evidence>
<sequence length="2172" mass="232256">MCLHGGVVVGRSARRGLVVSVSSAVLCGLLSVPAFAAVVDVAKPKDKTVSVPTGGAQTVPRQRAEQTMTKAPKTTWPKRTAASVDLRKAAAGDALAVSTSGTVVDADGTSRAAKSAVVTVAKPSATERVVAGTPPQAKFAKWQKTSKQGTPAGGDTRLVRTGSVPENVDVRLLDRSQVESIGGIGMGLRLTREDGVEDPGPVRVTLDYSGFQYAHGGDFADRLRLVQMPACALTTPEKKGCSPDLKQFIEADNDVGTGTLSATVYADADPAAVAIDDGSSQFSRSTYASASGATVLAVTSGSSSDEGDYRASTLSPTGSWDVSTGSGAFTYSLPVQLPKAPFGTTPSLALSYNSQSVDGRTSATNNQASWVGMGWDLEVGYIERRYKNCAQDGLSTIGDMCWESPNTGTEPDGAVYVISLNGVTSQLVQDGNGTGSYHLQDDPGWRVQHLWNGHGSDDEYWVISTPDGMRYYFGWGRSERNDASTNSVYTMPVVGNDTSEPCHAQYPEPCTQAWRWNLDRVVDPNEVENAYFYDKQKNHYRSVANTDKARSYDAGGYLTRIEYGWASQISGALLPAKVELSHVGRCVERMAEADPLGDEPAACPGISSTPESYPDVPTDLMCDGTADDSYCAGMTYYPTFFTTDMLWDIKTFVSNDGGSTWDPAMQYQTKHGLPNPDGTVGKTLWLDYVQRQGYGDGTDLRLPVINFNGEWKDNQVGSSLLNFRRVTKVYGDLGAATSVTYGQPDACDIDALPSQSSNTQLCFWQKWAPEGSAQTKTGWFKKYLVTQVSVDPGVGQGADGDGDPNMTTRYEYNGGGGWRFTNDPLVADEDETWSDWRGYQQVEVFTGTKSNAASTYHWLYRGLSGDRTSKTDSSATRTVKVKDGQGTEYTDSAWLAGKTIETSKRDGDGGSHERTFKEYWTHVTAAYEGLPDARFVRDSKTSTHQMTSQGWRVRTVMDEYDDTSSTSTTYGLPLRTNDWGEEAVADNRCTTYGRAYSTDNFPDSDVKRWMIVEDERRHYAADCANRAAANQDTFTATLYDGSTSVAGNDTALADANVTELRTYTNASTYRSIKTDYDDAGRVVATYDGKASKTTTTYSPNTTWPTDGVKVTTPDPDGSGSGTAMSTTTWSSRLWGTPYRILDANGRTTRLVHDSVGRYSTVWKPTEIGNYPDGISSMKFTYAVPTGTNGDGVPDTVTGAPRVSTGVLQSGSNYIYSYLYLDGLGRTRETQATAPGGSGRTVVSTRYDTSGNATGTSAPFYNSSAAGSGMVLPTVADLPSYTDLLIDWAGRTTGTQILVNEQPQPVMNSRTYYHGDHTTVVPAVGERSDTYTDVFGQTTRIVEYGPTGAAATAYEYTRSGGLRKITDPKGNTTEYTYNWLGERLTSDDPDTGASSVTYDENGQISTATTVGNSTTLSYTYDALRRPTTVSQGTTTLSRLAYDSAPGGKGKLATATSYQDGKAYTQTVTGYDTRGRVVGRTTTIPDDGSGLAGTYTFAYGYDLADHVTSVSYPQIGGLPAETVTTAYTAQGLPSRVASPLGTYQSSIGFDRLGRLNGRVYGESGGSDATVSRALTYDDADGTGLLAGAKTTVTTGGTTTTAQDDTFTRDLGGQLTGVTDKVVGQSECFTYDELNRLSRAWTTQESDGCSGAATPDMSSSLDPYDTTWTYDELGNIQAVRETTSLGTTDKDYTYPGYSADETSYTAEQARPHAVVKAGSDSFGYNAAGQMTSRTVDGVSSALEWNGLNRISKITQEKSTGDEVSTYVYDTDGNVLLRASPTEKVLYLDGHELRRTGSASASATRYYSAAGTNVAMRVADGSAAGKLTWILGDAQASTSMLVSMGGAVLRRRYTAFGKQRGSTNLPSSTDRGFLGQSEDDSTGLSMLGARMYDPDLGRFLSGDELNKPYSPQEMNAYSYGANNPVRYSDPTGFEIGSRPNSCQYDLKYCDKAVQDAVGYDPSTGTVDYTKGTQVGDGSITGKTVTKKLPDQAYDWVSKDLGYQGTPWLTQAQYDTFMQNATSDVKKAKMAYFFEVCQKSADVNKCLGTAKNIQVAEEEPDDHAFLSDDTADTLGMISTGLGIAAVMTAATPIGPVLGLLAVGVGVVVAADACWGNWMSLGCAAGVVGIAGGLVPMLKSGEALQGIGTLRTWGVQAGRSVADGARSAWSGVRGLFGG</sequence>
<dbReference type="Gene3D" id="2.180.10.10">
    <property type="entry name" value="RHS repeat-associated core"/>
    <property type="match status" value="1"/>
</dbReference>
<accession>A0ABX8XS02</accession>
<feature type="signal peptide" evidence="3">
    <location>
        <begin position="1"/>
        <end position="36"/>
    </location>
</feature>
<dbReference type="InterPro" id="IPR022385">
    <property type="entry name" value="Rhs_assc_core"/>
</dbReference>
<feature type="region of interest" description="Disordered" evidence="2">
    <location>
        <begin position="51"/>
        <end position="77"/>
    </location>
</feature>
<dbReference type="InterPro" id="IPR050708">
    <property type="entry name" value="T6SS_VgrG/RHS"/>
</dbReference>
<keyword evidence="1" id="KW-0677">Repeat</keyword>
<evidence type="ECO:0000256" key="2">
    <source>
        <dbReference type="SAM" id="MobiDB-lite"/>
    </source>
</evidence>
<evidence type="ECO:0000313" key="5">
    <source>
        <dbReference type="EMBL" id="QYX78021.1"/>
    </source>
</evidence>
<dbReference type="InterPro" id="IPR056823">
    <property type="entry name" value="TEN-like_YD-shell"/>
</dbReference>
<name>A0ABX8XS02_9ACTN</name>
<feature type="compositionally biased region" description="Polar residues" evidence="2">
    <location>
        <begin position="1856"/>
        <end position="1866"/>
    </location>
</feature>
<gene>
    <name evidence="5" type="ORF">K1J60_17070</name>
</gene>
<feature type="region of interest" description="Disordered" evidence="2">
    <location>
        <begin position="1855"/>
        <end position="1875"/>
    </location>
</feature>
<dbReference type="PANTHER" id="PTHR32305">
    <property type="match status" value="1"/>
</dbReference>
<feature type="chain" id="PRO_5046995888" description="Teneurin-like YD-shell domain-containing protein" evidence="3">
    <location>
        <begin position="37"/>
        <end position="2172"/>
    </location>
</feature>
<dbReference type="Proteomes" id="UP000827138">
    <property type="component" value="Chromosome"/>
</dbReference>
<dbReference type="NCBIfam" id="TIGR03696">
    <property type="entry name" value="Rhs_assc_core"/>
    <property type="match status" value="1"/>
</dbReference>
<evidence type="ECO:0000259" key="4">
    <source>
        <dbReference type="Pfam" id="PF25023"/>
    </source>
</evidence>
<feature type="domain" description="Teneurin-like YD-shell" evidence="4">
    <location>
        <begin position="1825"/>
        <end position="1921"/>
    </location>
</feature>
<feature type="compositionally biased region" description="Polar residues" evidence="2">
    <location>
        <begin position="55"/>
        <end position="69"/>
    </location>
</feature>
<evidence type="ECO:0000256" key="3">
    <source>
        <dbReference type="SAM" id="SignalP"/>
    </source>
</evidence>
<dbReference type="PANTHER" id="PTHR32305:SF17">
    <property type="entry name" value="TRNA NUCLEASE WAPA"/>
    <property type="match status" value="1"/>
</dbReference>
<organism evidence="5 6">
    <name type="scientific">Streptomyces akebiae</name>
    <dbReference type="NCBI Taxonomy" id="2865673"/>
    <lineage>
        <taxon>Bacteria</taxon>
        <taxon>Bacillati</taxon>
        <taxon>Actinomycetota</taxon>
        <taxon>Actinomycetes</taxon>
        <taxon>Kitasatosporales</taxon>
        <taxon>Streptomycetaceae</taxon>
        <taxon>Streptomyces</taxon>
    </lineage>
</organism>
<dbReference type="Pfam" id="PF25023">
    <property type="entry name" value="TEN_YD-shell"/>
    <property type="match status" value="1"/>
</dbReference>
<dbReference type="EMBL" id="CP080647">
    <property type="protein sequence ID" value="QYX78021.1"/>
    <property type="molecule type" value="Genomic_DNA"/>
</dbReference>
<feature type="region of interest" description="Disordered" evidence="2">
    <location>
        <begin position="1097"/>
        <end position="1124"/>
    </location>
</feature>
<protein>
    <recommendedName>
        <fullName evidence="4">Teneurin-like YD-shell domain-containing protein</fullName>
    </recommendedName>
</protein>